<dbReference type="AlphaFoldDB" id="A0A9E9NT59"/>
<feature type="transmembrane region" description="Helical" evidence="7">
    <location>
        <begin position="60"/>
        <end position="79"/>
    </location>
</feature>
<comment type="subcellular location">
    <subcellularLocation>
        <location evidence="1">Cell membrane</location>
        <topology evidence="1">Multi-pass membrane protein</topology>
    </subcellularLocation>
</comment>
<reference evidence="8" key="1">
    <citation type="journal article" date="2022" name="Front. Microbiol.">
        <title>New perspectives on an old grouping: The genomic and phenotypic variability of Oxalobacter formigenes and the implications for calcium oxalate stone prevention.</title>
        <authorList>
            <person name="Chmiel J.A."/>
            <person name="Carr C."/>
            <person name="Stuivenberg G.A."/>
            <person name="Venema R."/>
            <person name="Chanyi R.M."/>
            <person name="Al K.F."/>
            <person name="Giguere D."/>
            <person name="Say H."/>
            <person name="Akouris P.P."/>
            <person name="Dominguez Romero S.A."/>
            <person name="Kwong A."/>
            <person name="Tai V."/>
            <person name="Koval S.F."/>
            <person name="Razvi H."/>
            <person name="Bjazevic J."/>
            <person name="Burton J.P."/>
        </authorList>
    </citation>
    <scope>NUCLEOTIDE SEQUENCE</scope>
    <source>
        <strain evidence="8">OxK</strain>
    </source>
</reference>
<dbReference type="Pfam" id="PF03601">
    <property type="entry name" value="Cons_hypoth698"/>
    <property type="match status" value="1"/>
</dbReference>
<evidence type="ECO:0000313" key="8">
    <source>
        <dbReference type="EMBL" id="WAV90961.1"/>
    </source>
</evidence>
<keyword evidence="6 7" id="KW-0472">Membrane</keyword>
<feature type="transmembrane region" description="Helical" evidence="7">
    <location>
        <begin position="16"/>
        <end position="45"/>
    </location>
</feature>
<gene>
    <name evidence="8" type="ORF">NB646_09050</name>
</gene>
<dbReference type="RefSeq" id="WP_269315826.1">
    <property type="nucleotide sequence ID" value="NZ_CP098251.1"/>
</dbReference>
<dbReference type="GO" id="GO:0005886">
    <property type="term" value="C:plasma membrane"/>
    <property type="evidence" value="ECO:0007669"/>
    <property type="project" value="UniProtKB-SubCell"/>
</dbReference>
<dbReference type="PANTHER" id="PTHR30106:SF1">
    <property type="entry name" value="UPF0324 MEMBRANE PROTEIN FN0533"/>
    <property type="match status" value="1"/>
</dbReference>
<dbReference type="PANTHER" id="PTHR30106">
    <property type="entry name" value="INNER MEMBRANE PROTEIN YEIH-RELATED"/>
    <property type="match status" value="1"/>
</dbReference>
<comment type="similarity">
    <text evidence="2">Belongs to the UPF0324 family.</text>
</comment>
<dbReference type="InterPro" id="IPR018383">
    <property type="entry name" value="UPF0324_pro"/>
</dbReference>
<feature type="transmembrane region" description="Helical" evidence="7">
    <location>
        <begin position="295"/>
        <end position="314"/>
    </location>
</feature>
<evidence type="ECO:0000256" key="2">
    <source>
        <dbReference type="ARBA" id="ARBA00007977"/>
    </source>
</evidence>
<evidence type="ECO:0000256" key="7">
    <source>
        <dbReference type="SAM" id="Phobius"/>
    </source>
</evidence>
<dbReference type="Proteomes" id="UP001164819">
    <property type="component" value="Chromosome"/>
</dbReference>
<feature type="transmembrane region" description="Helical" evidence="7">
    <location>
        <begin position="238"/>
        <end position="258"/>
    </location>
</feature>
<name>A0A9E9NT59_9BURK</name>
<feature type="transmembrane region" description="Helical" evidence="7">
    <location>
        <begin position="113"/>
        <end position="136"/>
    </location>
</feature>
<keyword evidence="4 7" id="KW-0812">Transmembrane</keyword>
<keyword evidence="5 7" id="KW-1133">Transmembrane helix</keyword>
<evidence type="ECO:0000256" key="1">
    <source>
        <dbReference type="ARBA" id="ARBA00004651"/>
    </source>
</evidence>
<accession>A0A9E9NT59</accession>
<evidence type="ECO:0000256" key="6">
    <source>
        <dbReference type="ARBA" id="ARBA00023136"/>
    </source>
</evidence>
<organism evidence="8">
    <name type="scientific">Oxalobacter aliiformigenes</name>
    <dbReference type="NCBI Taxonomy" id="2946593"/>
    <lineage>
        <taxon>Bacteria</taxon>
        <taxon>Pseudomonadati</taxon>
        <taxon>Pseudomonadota</taxon>
        <taxon>Betaproteobacteria</taxon>
        <taxon>Burkholderiales</taxon>
        <taxon>Oxalobacteraceae</taxon>
        <taxon>Oxalobacter</taxon>
    </lineage>
</organism>
<evidence type="ECO:0000256" key="5">
    <source>
        <dbReference type="ARBA" id="ARBA00022989"/>
    </source>
</evidence>
<evidence type="ECO:0000256" key="4">
    <source>
        <dbReference type="ARBA" id="ARBA00022692"/>
    </source>
</evidence>
<keyword evidence="3" id="KW-1003">Cell membrane</keyword>
<sequence length="315" mass="34214">MNEPTNVKPAGIIEKILFFVLLLTCLIPYISIPVALFMGLAFALFFRNPYPDTSKKTSKYLLQASVVGLGFGMNLFEALKAGKEGIVFTIVSVFGVLLLGILMGRIFRLEKTIAYLISAGTAICGGSAIAAVAPIVKAKDTEISVSIGTVFILNAIALFIFPILGHTLNLSQDQFGTWAAIAIHDVSSVVGASAAFGEEALKIATTVKLTRALWIIPVAIVTSFFFKQKSDKIYKPWFILFFTLAMLVNTFLPLPEFITGNILWLAKKGFAITLFLIGTDLSLKVIKTVGIKSVLFGVILWAFISILSFIVITVF</sequence>
<feature type="transmembrane region" description="Helical" evidence="7">
    <location>
        <begin position="86"/>
        <end position="107"/>
    </location>
</feature>
<feature type="transmembrane region" description="Helical" evidence="7">
    <location>
        <begin position="209"/>
        <end position="226"/>
    </location>
</feature>
<protein>
    <submittedName>
        <fullName evidence="8">Sulfate exporter family transporter</fullName>
    </submittedName>
</protein>
<feature type="transmembrane region" description="Helical" evidence="7">
    <location>
        <begin position="143"/>
        <end position="164"/>
    </location>
</feature>
<evidence type="ECO:0000256" key="3">
    <source>
        <dbReference type="ARBA" id="ARBA00022475"/>
    </source>
</evidence>
<dbReference type="EMBL" id="CP098251">
    <property type="protein sequence ID" value="WAV90961.1"/>
    <property type="molecule type" value="Genomic_DNA"/>
</dbReference>
<proteinExistence type="inferred from homology"/>